<evidence type="ECO:0000313" key="7">
    <source>
        <dbReference type="EMBL" id="KAK1305134.1"/>
    </source>
</evidence>
<reference evidence="7" key="2">
    <citation type="submission" date="2023-06" db="EMBL/GenBank/DDBJ databases">
        <authorList>
            <person name="Ma L."/>
            <person name="Liu K.-W."/>
            <person name="Li Z."/>
            <person name="Hsiao Y.-Y."/>
            <person name="Qi Y."/>
            <person name="Fu T."/>
            <person name="Tang G."/>
            <person name="Zhang D."/>
            <person name="Sun W.-H."/>
            <person name="Liu D.-K."/>
            <person name="Li Y."/>
            <person name="Chen G.-Z."/>
            <person name="Liu X.-D."/>
            <person name="Liao X.-Y."/>
            <person name="Jiang Y.-T."/>
            <person name="Yu X."/>
            <person name="Hao Y."/>
            <person name="Huang J."/>
            <person name="Zhao X.-W."/>
            <person name="Ke S."/>
            <person name="Chen Y.-Y."/>
            <person name="Wu W.-L."/>
            <person name="Hsu J.-L."/>
            <person name="Lin Y.-F."/>
            <person name="Huang M.-D."/>
            <person name="Li C.-Y."/>
            <person name="Huang L."/>
            <person name="Wang Z.-W."/>
            <person name="Zhao X."/>
            <person name="Zhong W.-Y."/>
            <person name="Peng D.-H."/>
            <person name="Ahmad S."/>
            <person name="Lan S."/>
            <person name="Zhang J.-S."/>
            <person name="Tsai W.-C."/>
            <person name="Van De Peer Y."/>
            <person name="Liu Z.-J."/>
        </authorList>
    </citation>
    <scope>NUCLEOTIDE SEQUENCE</scope>
    <source>
        <strain evidence="7">CP</strain>
        <tissue evidence="7">Leaves</tissue>
    </source>
</reference>
<keyword evidence="2 4" id="KW-0863">Zinc-finger</keyword>
<keyword evidence="8" id="KW-1185">Reference proteome</keyword>
<dbReference type="SMART" id="SM00575">
    <property type="entry name" value="ZnF_PMZ"/>
    <property type="match status" value="1"/>
</dbReference>
<feature type="region of interest" description="Disordered" evidence="5">
    <location>
        <begin position="124"/>
        <end position="179"/>
    </location>
</feature>
<dbReference type="SMART" id="SM00666">
    <property type="entry name" value="PB1"/>
    <property type="match status" value="1"/>
</dbReference>
<evidence type="ECO:0000256" key="1">
    <source>
        <dbReference type="ARBA" id="ARBA00022723"/>
    </source>
</evidence>
<dbReference type="Pfam" id="PF00564">
    <property type="entry name" value="PB1"/>
    <property type="match status" value="1"/>
</dbReference>
<reference evidence="7" key="1">
    <citation type="journal article" date="2023" name="Nat. Commun.">
        <title>Diploid and tetraploid genomes of Acorus and the evolution of monocots.</title>
        <authorList>
            <person name="Ma L."/>
            <person name="Liu K.W."/>
            <person name="Li Z."/>
            <person name="Hsiao Y.Y."/>
            <person name="Qi Y."/>
            <person name="Fu T."/>
            <person name="Tang G.D."/>
            <person name="Zhang D."/>
            <person name="Sun W.H."/>
            <person name="Liu D.K."/>
            <person name="Li Y."/>
            <person name="Chen G.Z."/>
            <person name="Liu X.D."/>
            <person name="Liao X.Y."/>
            <person name="Jiang Y.T."/>
            <person name="Yu X."/>
            <person name="Hao Y."/>
            <person name="Huang J."/>
            <person name="Zhao X.W."/>
            <person name="Ke S."/>
            <person name="Chen Y.Y."/>
            <person name="Wu W.L."/>
            <person name="Hsu J.L."/>
            <person name="Lin Y.F."/>
            <person name="Huang M.D."/>
            <person name="Li C.Y."/>
            <person name="Huang L."/>
            <person name="Wang Z.W."/>
            <person name="Zhao X."/>
            <person name="Zhong W.Y."/>
            <person name="Peng D.H."/>
            <person name="Ahmad S."/>
            <person name="Lan S."/>
            <person name="Zhang J.S."/>
            <person name="Tsai W.C."/>
            <person name="Van de Peer Y."/>
            <person name="Liu Z.J."/>
        </authorList>
    </citation>
    <scope>NUCLEOTIDE SEQUENCE</scope>
    <source>
        <strain evidence="7">CP</strain>
    </source>
</reference>
<dbReference type="Pfam" id="PF10551">
    <property type="entry name" value="MULE"/>
    <property type="match status" value="1"/>
</dbReference>
<keyword evidence="1" id="KW-0479">Metal-binding</keyword>
<dbReference type="PANTHER" id="PTHR31973">
    <property type="entry name" value="POLYPROTEIN, PUTATIVE-RELATED"/>
    <property type="match status" value="1"/>
</dbReference>
<evidence type="ECO:0000256" key="4">
    <source>
        <dbReference type="PROSITE-ProRule" id="PRU00325"/>
    </source>
</evidence>
<evidence type="ECO:0000256" key="3">
    <source>
        <dbReference type="ARBA" id="ARBA00022833"/>
    </source>
</evidence>
<evidence type="ECO:0000313" key="8">
    <source>
        <dbReference type="Proteomes" id="UP001180020"/>
    </source>
</evidence>
<dbReference type="InterPro" id="IPR006564">
    <property type="entry name" value="Znf_PMZ"/>
</dbReference>
<feature type="domain" description="SWIM-type" evidence="6">
    <location>
        <begin position="727"/>
        <end position="767"/>
    </location>
</feature>
<evidence type="ECO:0000259" key="6">
    <source>
        <dbReference type="PROSITE" id="PS50966"/>
    </source>
</evidence>
<comment type="caution">
    <text evidence="7">The sequence shown here is derived from an EMBL/GenBank/DDBJ whole genome shotgun (WGS) entry which is preliminary data.</text>
</comment>
<dbReference type="SUPFAM" id="SSF54277">
    <property type="entry name" value="CAD &amp; PB1 domains"/>
    <property type="match status" value="1"/>
</dbReference>
<sequence>MSGGKTVAICQFGGEFVTGGDGTMSYIGGEAHAVDIDRELPFGDFSLEVSNLFKIDVHSFSIKYFLPSNRRVPITVSGDRDLQRMVDFHADSRTIDVYVQKVDNRAATRSNVADSGTNVVATAANKNNGRRQKKLATKPPNKRQNTSARAALGTPASQTASLARNVSQRQQNSTDNIDRRVHRSAEAAAMFSDPIAVHDVKRQRFAPLLGIVDNSRETIHAEDVPGSLFGVLPTAFHDSRELMPTVAVEDDGRAIRSFEINMGSSIFDHFGMDVNDRQLDLSNIWGNLITGVGQEFDNANGFREALRKYAIARGFVYSFVKNESNRVTVKCRGEDCPWRIHASRTSTKQNFVIKNMIDEHTCEGWISRESHPRATQRWVANIIKDKLRDEPHYKTKDMVKDIQREYGIAVDYHKVWRGREAAQKELHDLRVEACSQLPWFCERIMETNPGSVATSVATGDSRFHRLFVSFHASLHGFEQGCRSLLFMDRIPLKANNQWKLLAATTVDAEDGLFPVAFAAVEDENFDSWTWFLVQLKCTLTTSRAITFVSDGKKGLGRALLQVFDDGYHSYCLRRLIEDFKAQLGDSLSQQDRDKMIDDLERAAQVCMMEEFNAQVESMRSVSNDAANWVLSSKPEHWSNALFRGHRYGHFSSDPPKSLNSWIPLKHESSIVQMVDAIRCKIMEVITARRESSNSWEGVVVPSIEKRLQKEMSKARSLSALCSSGSVFEVRGNLVDAVNIETWECTCRKWQVSGLPCMHAIAVFNRTGKSVYDYCPKYFRIDCYRLTYSATIDPILGAGEFVDINSICGASSYPPPALPVPGRRRRIRFDRMKPNRKIFHCSRCKGVGHNKATCYAGL</sequence>
<dbReference type="PROSITE" id="PS50966">
    <property type="entry name" value="ZF_SWIM"/>
    <property type="match status" value="1"/>
</dbReference>
<dbReference type="GO" id="GO:0008270">
    <property type="term" value="F:zinc ion binding"/>
    <property type="evidence" value="ECO:0007669"/>
    <property type="project" value="UniProtKB-KW"/>
</dbReference>
<organism evidence="7 8">
    <name type="scientific">Acorus calamus</name>
    <name type="common">Sweet flag</name>
    <dbReference type="NCBI Taxonomy" id="4465"/>
    <lineage>
        <taxon>Eukaryota</taxon>
        <taxon>Viridiplantae</taxon>
        <taxon>Streptophyta</taxon>
        <taxon>Embryophyta</taxon>
        <taxon>Tracheophyta</taxon>
        <taxon>Spermatophyta</taxon>
        <taxon>Magnoliopsida</taxon>
        <taxon>Liliopsida</taxon>
        <taxon>Acoraceae</taxon>
        <taxon>Acorus</taxon>
    </lineage>
</organism>
<dbReference type="PANTHER" id="PTHR31973:SF166">
    <property type="entry name" value="OS10G0104700 PROTEIN"/>
    <property type="match status" value="1"/>
</dbReference>
<dbReference type="InterPro" id="IPR007527">
    <property type="entry name" value="Znf_SWIM"/>
</dbReference>
<keyword evidence="3" id="KW-0862">Zinc</keyword>
<proteinExistence type="predicted"/>
<accession>A0AAV9DVP9</accession>
<dbReference type="Proteomes" id="UP001180020">
    <property type="component" value="Unassembled WGS sequence"/>
</dbReference>
<dbReference type="CDD" id="cd06410">
    <property type="entry name" value="PB1_UP2"/>
    <property type="match status" value="1"/>
</dbReference>
<dbReference type="InterPro" id="IPR018289">
    <property type="entry name" value="MULE_transposase_dom"/>
</dbReference>
<gene>
    <name evidence="7" type="ORF">QJS10_CPB11g01862</name>
</gene>
<evidence type="ECO:0000256" key="2">
    <source>
        <dbReference type="ARBA" id="ARBA00022771"/>
    </source>
</evidence>
<feature type="compositionally biased region" description="Polar residues" evidence="5">
    <location>
        <begin position="155"/>
        <end position="175"/>
    </location>
</feature>
<evidence type="ECO:0000256" key="5">
    <source>
        <dbReference type="SAM" id="MobiDB-lite"/>
    </source>
</evidence>
<protein>
    <recommendedName>
        <fullName evidence="6">SWIM-type domain-containing protein</fullName>
    </recommendedName>
</protein>
<name>A0AAV9DVP9_ACOCL</name>
<dbReference type="Pfam" id="PF03108">
    <property type="entry name" value="DBD_Tnp_Mut"/>
    <property type="match status" value="1"/>
</dbReference>
<dbReference type="InterPro" id="IPR004332">
    <property type="entry name" value="Transposase_MuDR"/>
</dbReference>
<dbReference type="InterPro" id="IPR000270">
    <property type="entry name" value="PB1_dom"/>
</dbReference>
<dbReference type="AlphaFoldDB" id="A0AAV9DVP9"/>
<dbReference type="Pfam" id="PF04434">
    <property type="entry name" value="SWIM"/>
    <property type="match status" value="1"/>
</dbReference>
<dbReference type="EMBL" id="JAUJYO010000011">
    <property type="protein sequence ID" value="KAK1305134.1"/>
    <property type="molecule type" value="Genomic_DNA"/>
</dbReference>